<dbReference type="OrthoDB" id="130480at2157"/>
<evidence type="ECO:0000313" key="2">
    <source>
        <dbReference type="EMBL" id="KZX16908.1"/>
    </source>
</evidence>
<dbReference type="STRING" id="47311.MBCUT_04590"/>
<protein>
    <recommendedName>
        <fullName evidence="1">DUF362 domain-containing protein</fullName>
    </recommendedName>
</protein>
<gene>
    <name evidence="2" type="ORF">MBCUT_04590</name>
</gene>
<dbReference type="PATRIC" id="fig|47311.3.peg.530"/>
<dbReference type="RefSeq" id="WP_157082439.1">
    <property type="nucleotide sequence ID" value="NZ_LWMW01000084.1"/>
</dbReference>
<feature type="domain" description="DUF362" evidence="1">
    <location>
        <begin position="12"/>
        <end position="58"/>
    </location>
</feature>
<keyword evidence="3" id="KW-1185">Reference proteome</keyword>
<reference evidence="2 3" key="1">
    <citation type="submission" date="2016-04" db="EMBL/GenBank/DDBJ databases">
        <title>Genome sequence of Methanobrevibacter cuticularis DSM 11139.</title>
        <authorList>
            <person name="Poehlein A."/>
            <person name="Seedorf H."/>
            <person name="Daniel R."/>
        </authorList>
    </citation>
    <scope>NUCLEOTIDE SEQUENCE [LARGE SCALE GENOMIC DNA]</scope>
    <source>
        <strain evidence="2 3">DSM 11139</strain>
    </source>
</reference>
<evidence type="ECO:0000259" key="1">
    <source>
        <dbReference type="Pfam" id="PF04015"/>
    </source>
</evidence>
<dbReference type="InterPro" id="IPR007160">
    <property type="entry name" value="DUF362"/>
</dbReference>
<comment type="caution">
    <text evidence="2">The sequence shown here is derived from an EMBL/GenBank/DDBJ whole genome shotgun (WGS) entry which is preliminary data.</text>
</comment>
<name>A0A166EQQ9_9EURY</name>
<organism evidence="2 3">
    <name type="scientific">Methanobrevibacter cuticularis</name>
    <dbReference type="NCBI Taxonomy" id="47311"/>
    <lineage>
        <taxon>Archaea</taxon>
        <taxon>Methanobacteriati</taxon>
        <taxon>Methanobacteriota</taxon>
        <taxon>Methanomada group</taxon>
        <taxon>Methanobacteria</taxon>
        <taxon>Methanobacteriales</taxon>
        <taxon>Methanobacteriaceae</taxon>
        <taxon>Methanobrevibacter</taxon>
    </lineage>
</organism>
<dbReference type="Proteomes" id="UP000077275">
    <property type="component" value="Unassembled WGS sequence"/>
</dbReference>
<dbReference type="EMBL" id="LWMW01000084">
    <property type="protein sequence ID" value="KZX16908.1"/>
    <property type="molecule type" value="Genomic_DNA"/>
</dbReference>
<evidence type="ECO:0000313" key="3">
    <source>
        <dbReference type="Proteomes" id="UP000077275"/>
    </source>
</evidence>
<proteinExistence type="predicted"/>
<sequence>MFELHVLRNTRLKIAEINKYYDVDFIIMDAIKSFITEGPEKGDIVEPNLMLLSNDGIAMML</sequence>
<accession>A0A166EQQ9</accession>
<dbReference type="Pfam" id="PF04015">
    <property type="entry name" value="DUF362"/>
    <property type="match status" value="1"/>
</dbReference>
<dbReference type="AlphaFoldDB" id="A0A166EQQ9"/>